<keyword evidence="3" id="KW-0963">Cytoplasm</keyword>
<sequence>MSQIEMDQETVYGTHEDSHVVMSEKVQSLAGSIYQEFEKMIARYDEDVVKDLMPLLVNVLECLDISYTENQEREVELELLREDNEQLVTQYEREKQLRKASDQKLLELEDVAEDERKELLSKIDSLESIVRMLELKTKNSHDHVIRLEEKEAELKREYTRLHERYTELFKTHVDYMERTKMLVGSTERLENSSSGRGPSRLPSLGLTHMSRSSGPLSYGFQSLEASINAEEVQQEGSPPSAVANLRTEMLDSSSEAAIETSDKSQLTDKPAQANKTTAISRHESPETEIPPPLVTPTSPTIEKLATTPSGRSRTEREQRSGNTLYQELSFQDADALGEMDEGADITGSWVHPGEYASSVNDNFFGMGKEVENLIMENNELLATKNALNIVKDDLIVKVDELTSEQEILREEVRSLQQARERLRQKVAALEEELKKVKEEAEAAAKAAKSDDEEDVSLAQRKRFTRVEMARVLMERNQYKERFMELQEAVRWTEMIRATKTDPSSISSGKVSMWKLFSNLFTGPANRGALVRGPHTLPHMRYSAPTNQVVPAPPLDTMRRRTLKGRHEFFDQGDTISSEKLVARRANERREQYRQVRAHVRKEDGRLHAYGWSLPGKPSAPVRQPVPVPVYCRPLQESEPGMKIWCGAGVNLSGGKTRDGGCMVGGSVFYAAEAQEVNTNTKAEAEDAIEHLDKELQENENQRVEAEQLEQHLSSLVWICTSTQKMSKVTVIDANNPADILEVFSVCQGHLLCIASVPGAKESDYSQAMNEDPIRTANGINENDNQEVNATSNIEHNIQTLSEKNKSESENISEEQNNENVKKSDDGNQSITETQSLESVDSETTNLGKVHFIKTNVDGLNSRLDEKDDTIEQKENKIEEDAPIEKMSSIQPTMWLGAQNGAVFVHSAVAKWSVCLHSVKLKDAALAIVHVQGRVLVALADGTVALFRRGPDGQWDLSQYHVITLGSPQHSIRCMTAVSGKTVWCGYRNKIHVIDPVSMIVECTVDAHPRRESQVRQLAWLGEGVWVSIRLDSTLRLYHAHTYQHLQDVDIEPYVSKMLGTGKLGFSFVRITALLISSNRLWIGTGNGVIISVPLSESAGGSMAVSRVQVGNAKGDAPGVGVRIFASERGVTPGSFIPYCSMAHAQLSFHGHRDAVKMFVAVPGHGGQSAVSDGSEPAMLVLSGGEGYIDFRVGDGEDTEETMERSNSAVAANAEEHGEQSHLIVWQVQCPLPVPMNG</sequence>
<dbReference type="Pfam" id="PF19056">
    <property type="entry name" value="WD40_2"/>
    <property type="match status" value="1"/>
</dbReference>
<dbReference type="InterPro" id="IPR034744">
    <property type="entry name" value="RH2"/>
</dbReference>
<comment type="subunit">
    <text evidence="7">Forms homo- and heterooligomeric complexes. Binds the TPR motif-containing C-terminal of kinesin light chain, Klc. Pre-assembled syd scaffolding complexes are then transported as a cargo of kinesin, to the required subcellular location.</text>
</comment>
<dbReference type="PROSITE" id="PS51776">
    <property type="entry name" value="RH1"/>
    <property type="match status" value="1"/>
</dbReference>
<comment type="similarity">
    <text evidence="2">Belongs to the JIP scaffold family.</text>
</comment>
<feature type="compositionally biased region" description="Low complexity" evidence="11">
    <location>
        <begin position="192"/>
        <end position="206"/>
    </location>
</feature>
<dbReference type="Gene3D" id="2.130.10.10">
    <property type="entry name" value="YVTN repeat-like/Quinoprotein amine dehydrogenase"/>
    <property type="match status" value="1"/>
</dbReference>
<dbReference type="InterPro" id="IPR039911">
    <property type="entry name" value="JIP3/JIP4"/>
</dbReference>
<feature type="coiled-coil region" evidence="10">
    <location>
        <begin position="391"/>
        <end position="488"/>
    </location>
</feature>
<dbReference type="PANTHER" id="PTHR13886">
    <property type="entry name" value="JNK/SAPK-ASSOCIATED PROTEIN"/>
    <property type="match status" value="1"/>
</dbReference>
<evidence type="ECO:0000256" key="10">
    <source>
        <dbReference type="SAM" id="Coils"/>
    </source>
</evidence>
<feature type="coiled-coil region" evidence="10">
    <location>
        <begin position="70"/>
        <end position="164"/>
    </location>
</feature>
<evidence type="ECO:0000256" key="6">
    <source>
        <dbReference type="ARBA" id="ARBA00059054"/>
    </source>
</evidence>
<organism evidence="14 15">
    <name type="scientific">Melipona quadrifasciata</name>
    <dbReference type="NCBI Taxonomy" id="166423"/>
    <lineage>
        <taxon>Eukaryota</taxon>
        <taxon>Metazoa</taxon>
        <taxon>Ecdysozoa</taxon>
        <taxon>Arthropoda</taxon>
        <taxon>Hexapoda</taxon>
        <taxon>Insecta</taxon>
        <taxon>Pterygota</taxon>
        <taxon>Neoptera</taxon>
        <taxon>Endopterygota</taxon>
        <taxon>Hymenoptera</taxon>
        <taxon>Apocrita</taxon>
        <taxon>Aculeata</taxon>
        <taxon>Apoidea</taxon>
        <taxon>Anthophila</taxon>
        <taxon>Apidae</taxon>
        <taxon>Melipona</taxon>
    </lineage>
</organism>
<dbReference type="GO" id="GO:0008432">
    <property type="term" value="F:JUN kinase binding"/>
    <property type="evidence" value="ECO:0007669"/>
    <property type="project" value="TreeGrafter"/>
</dbReference>
<dbReference type="SUPFAM" id="SSF50978">
    <property type="entry name" value="WD40 repeat-like"/>
    <property type="match status" value="1"/>
</dbReference>
<evidence type="ECO:0000256" key="1">
    <source>
        <dbReference type="ARBA" id="ARBA00004556"/>
    </source>
</evidence>
<feature type="region of interest" description="Disordered" evidence="11">
    <location>
        <begin position="801"/>
        <end position="842"/>
    </location>
</feature>
<dbReference type="FunFam" id="1.20.58.1770:FF:000001">
    <property type="entry name" value="C-Jun-amino-terminal kinase-interacting protein 3 isoform X1"/>
    <property type="match status" value="1"/>
</dbReference>
<evidence type="ECO:0000259" key="12">
    <source>
        <dbReference type="PROSITE" id="PS51776"/>
    </source>
</evidence>
<dbReference type="InterPro" id="IPR034743">
    <property type="entry name" value="RH1"/>
</dbReference>
<name>A0A0N0U630_9HYME</name>
<dbReference type="Proteomes" id="UP000053105">
    <property type="component" value="Unassembled WGS sequence"/>
</dbReference>
<dbReference type="GO" id="GO:0048471">
    <property type="term" value="C:perinuclear region of cytoplasm"/>
    <property type="evidence" value="ECO:0007669"/>
    <property type="project" value="UniProtKB-SubCell"/>
</dbReference>
<evidence type="ECO:0000256" key="9">
    <source>
        <dbReference type="ARBA" id="ARBA00082388"/>
    </source>
</evidence>
<protein>
    <recommendedName>
        <fullName evidence="8">JNK-interacting protein 3</fullName>
    </recommendedName>
    <alternativeName>
        <fullName evidence="9">Protein sunday driver</fullName>
    </alternativeName>
</protein>
<dbReference type="EMBL" id="KQ435742">
    <property type="protein sequence ID" value="KOX76702.1"/>
    <property type="molecule type" value="Genomic_DNA"/>
</dbReference>
<dbReference type="GO" id="GO:0019894">
    <property type="term" value="F:kinesin binding"/>
    <property type="evidence" value="ECO:0007669"/>
    <property type="project" value="TreeGrafter"/>
</dbReference>
<evidence type="ECO:0000256" key="7">
    <source>
        <dbReference type="ARBA" id="ARBA00064055"/>
    </source>
</evidence>
<dbReference type="AlphaFoldDB" id="A0A0N0U630"/>
<dbReference type="PROSITE" id="PS51777">
    <property type="entry name" value="RH2"/>
    <property type="match status" value="1"/>
</dbReference>
<evidence type="ECO:0000256" key="11">
    <source>
        <dbReference type="SAM" id="MobiDB-lite"/>
    </source>
</evidence>
<dbReference type="Gene3D" id="1.20.5.1000">
    <property type="entry name" value="arf6 gtpase in complex with a specific effector, jip4"/>
    <property type="match status" value="1"/>
</dbReference>
<evidence type="ECO:0000256" key="2">
    <source>
        <dbReference type="ARBA" id="ARBA00009866"/>
    </source>
</evidence>
<feature type="compositionally biased region" description="Polar residues" evidence="11">
    <location>
        <begin position="826"/>
        <end position="842"/>
    </location>
</feature>
<keyword evidence="5 10" id="KW-0175">Coiled coil</keyword>
<dbReference type="InterPro" id="IPR032486">
    <property type="entry name" value="JIP_LZII"/>
</dbReference>
<evidence type="ECO:0000313" key="14">
    <source>
        <dbReference type="EMBL" id="KOX76702.1"/>
    </source>
</evidence>
<feature type="compositionally biased region" description="Polar residues" evidence="11">
    <location>
        <begin position="295"/>
        <end position="311"/>
    </location>
</feature>
<feature type="coiled-coil region" evidence="10">
    <location>
        <begin position="681"/>
        <end position="711"/>
    </location>
</feature>
<keyword evidence="15" id="KW-1185">Reference proteome</keyword>
<keyword evidence="4" id="KW-0597">Phosphoprotein</keyword>
<dbReference type="Pfam" id="PF09744">
    <property type="entry name" value="RH1"/>
    <property type="match status" value="1"/>
</dbReference>
<evidence type="ECO:0000256" key="8">
    <source>
        <dbReference type="ARBA" id="ARBA00069747"/>
    </source>
</evidence>
<evidence type="ECO:0000256" key="4">
    <source>
        <dbReference type="ARBA" id="ARBA00022553"/>
    </source>
</evidence>
<accession>A0A0N0U630</accession>
<dbReference type="OrthoDB" id="10256043at2759"/>
<dbReference type="STRING" id="166423.A0A0N0U630"/>
<dbReference type="GO" id="GO:0016192">
    <property type="term" value="P:vesicle-mediated transport"/>
    <property type="evidence" value="ECO:0007669"/>
    <property type="project" value="TreeGrafter"/>
</dbReference>
<dbReference type="PANTHER" id="PTHR13886:SF4">
    <property type="entry name" value="JNK-INTERACTING PROTEIN 3"/>
    <property type="match status" value="1"/>
</dbReference>
<dbReference type="InterPro" id="IPR036322">
    <property type="entry name" value="WD40_repeat_dom_sf"/>
</dbReference>
<dbReference type="Pfam" id="PF16471">
    <property type="entry name" value="JIP_LZII"/>
    <property type="match status" value="1"/>
</dbReference>
<gene>
    <name evidence="14" type="ORF">WN51_11057</name>
</gene>
<reference evidence="14 15" key="1">
    <citation type="submission" date="2015-07" db="EMBL/GenBank/DDBJ databases">
        <title>The genome of Melipona quadrifasciata.</title>
        <authorList>
            <person name="Pan H."/>
            <person name="Kapheim K."/>
        </authorList>
    </citation>
    <scope>NUCLEOTIDE SEQUENCE [LARGE SCALE GENOMIC DNA]</scope>
    <source>
        <strain evidence="14">0111107301</strain>
        <tissue evidence="14">Whole body</tissue>
    </source>
</reference>
<feature type="domain" description="RH1" evidence="12">
    <location>
        <begin position="9"/>
        <end position="97"/>
    </location>
</feature>
<dbReference type="FunFam" id="1.20.5.1000:FF:000001">
    <property type="entry name" value="C-Jun-amino-terminal kinase-interacting protein 3 isoform X2"/>
    <property type="match status" value="1"/>
</dbReference>
<feature type="region of interest" description="Disordered" evidence="11">
    <location>
        <begin position="251"/>
        <end position="324"/>
    </location>
</feature>
<dbReference type="GO" id="GO:0030159">
    <property type="term" value="F:signaling receptor complex adaptor activity"/>
    <property type="evidence" value="ECO:0007669"/>
    <property type="project" value="TreeGrafter"/>
</dbReference>
<evidence type="ECO:0000313" key="15">
    <source>
        <dbReference type="Proteomes" id="UP000053105"/>
    </source>
</evidence>
<feature type="domain" description="RH2" evidence="13">
    <location>
        <begin position="460"/>
        <end position="531"/>
    </location>
</feature>
<dbReference type="Gene3D" id="1.20.58.1770">
    <property type="match status" value="1"/>
</dbReference>
<evidence type="ECO:0000256" key="3">
    <source>
        <dbReference type="ARBA" id="ARBA00022490"/>
    </source>
</evidence>
<comment type="function">
    <text evidence="6">The JNK-interacting protein (JIP) group of scaffold proteins selectively mediates JNK-signaling by aggregating specific components of the MAPK cascade to form a functional JNK signaling module. May function as a regulator of vesicle transport, through interactions with the JNK-signaling components and motor proteins. Syd is required for efficient kinesin-I mediated axonal transport.</text>
</comment>
<evidence type="ECO:0000259" key="13">
    <source>
        <dbReference type="PROSITE" id="PS51777"/>
    </source>
</evidence>
<dbReference type="InterPro" id="IPR015943">
    <property type="entry name" value="WD40/YVTN_repeat-like_dom_sf"/>
</dbReference>
<feature type="region of interest" description="Disordered" evidence="11">
    <location>
        <begin position="185"/>
        <end position="212"/>
    </location>
</feature>
<evidence type="ECO:0000256" key="5">
    <source>
        <dbReference type="ARBA" id="ARBA00023054"/>
    </source>
</evidence>
<dbReference type="GO" id="GO:0005078">
    <property type="term" value="F:MAP-kinase scaffold activity"/>
    <property type="evidence" value="ECO:0007669"/>
    <property type="project" value="InterPro"/>
</dbReference>
<comment type="subcellular location">
    <subcellularLocation>
        <location evidence="1">Cytoplasm</location>
        <location evidence="1">Perinuclear region</location>
    </subcellularLocation>
</comment>
<proteinExistence type="inferred from homology"/>